<sequence length="152" mass="17019">MKWYKRQNGRESCRLQLLPWVRHLKSDKRYSMEGCIIALSPGFWVCVRGPRQSARAATTLTPLSTIDSIASALNLRIMFLVSCGANLIVKAYIQEVGYLAMESLISAPTTSTTLLALINANPRKTQYIFSALIIRGMSTLNRRALCVIYCIC</sequence>
<reference evidence="1 2" key="1">
    <citation type="submission" date="2014-11" db="EMBL/GenBank/DDBJ databases">
        <authorList>
            <person name="Wibberg Daniel"/>
        </authorList>
    </citation>
    <scope>NUCLEOTIDE SEQUENCE [LARGE SCALE GENOMIC DNA]</scope>
    <source>
        <strain evidence="1">Rhizoctonia solani AG1-IB 7/3/14</strain>
    </source>
</reference>
<dbReference type="Proteomes" id="UP000059188">
    <property type="component" value="Unassembled WGS sequence"/>
</dbReference>
<protein>
    <submittedName>
        <fullName evidence="1">Uncharacterized protein</fullName>
    </submittedName>
</protein>
<dbReference type="AlphaFoldDB" id="A0A0B7G0P3"/>
<keyword evidence="2" id="KW-1185">Reference proteome</keyword>
<evidence type="ECO:0000313" key="2">
    <source>
        <dbReference type="Proteomes" id="UP000059188"/>
    </source>
</evidence>
<accession>A0A0B7G0P3</accession>
<organism evidence="1 2">
    <name type="scientific">Thanatephorus cucumeris (strain AG1-IB / isolate 7/3/14)</name>
    <name type="common">Lettuce bottom rot fungus</name>
    <name type="synonym">Rhizoctonia solani</name>
    <dbReference type="NCBI Taxonomy" id="1108050"/>
    <lineage>
        <taxon>Eukaryota</taxon>
        <taxon>Fungi</taxon>
        <taxon>Dikarya</taxon>
        <taxon>Basidiomycota</taxon>
        <taxon>Agaricomycotina</taxon>
        <taxon>Agaricomycetes</taxon>
        <taxon>Cantharellales</taxon>
        <taxon>Ceratobasidiaceae</taxon>
        <taxon>Rhizoctonia</taxon>
        <taxon>Rhizoctonia solani AG-1</taxon>
    </lineage>
</organism>
<dbReference type="EMBL" id="LN679183">
    <property type="protein sequence ID" value="CEL63515.1"/>
    <property type="molecule type" value="Genomic_DNA"/>
</dbReference>
<gene>
    <name evidence="1" type="ORF">RSOLAG1IB_10823</name>
</gene>
<proteinExistence type="predicted"/>
<evidence type="ECO:0000313" key="1">
    <source>
        <dbReference type="EMBL" id="CEL63515.1"/>
    </source>
</evidence>
<name>A0A0B7G0P3_THACB</name>